<dbReference type="GO" id="GO:0046872">
    <property type="term" value="F:metal ion binding"/>
    <property type="evidence" value="ECO:0007669"/>
    <property type="project" value="UniProtKB-KW"/>
</dbReference>
<dbReference type="PANTHER" id="PTHR43141">
    <property type="entry name" value="CYTOCHROME BD2 SUBUNIT II"/>
    <property type="match status" value="1"/>
</dbReference>
<evidence type="ECO:0000256" key="9">
    <source>
        <dbReference type="ARBA" id="ARBA00022989"/>
    </source>
</evidence>
<keyword evidence="5" id="KW-0349">Heme</keyword>
<dbReference type="GO" id="GO:0019646">
    <property type="term" value="P:aerobic electron transport chain"/>
    <property type="evidence" value="ECO:0007669"/>
    <property type="project" value="TreeGrafter"/>
</dbReference>
<proteinExistence type="inferred from homology"/>
<dbReference type="GO" id="GO:0009055">
    <property type="term" value="F:electron transfer activity"/>
    <property type="evidence" value="ECO:0007669"/>
    <property type="project" value="TreeGrafter"/>
</dbReference>
<comment type="subcellular location">
    <subcellularLocation>
        <location evidence="1">Cell membrane</location>
        <topology evidence="1">Multi-pass membrane protein</topology>
    </subcellularLocation>
</comment>
<organism evidence="12 13">
    <name type="scientific">Candidatus Amulumruptor caecigallinarius</name>
    <dbReference type="NCBI Taxonomy" id="2109911"/>
    <lineage>
        <taxon>Bacteria</taxon>
        <taxon>Pseudomonadati</taxon>
        <taxon>Bacteroidota</taxon>
        <taxon>Bacteroidia</taxon>
        <taxon>Bacteroidales</taxon>
        <taxon>Muribaculaceae</taxon>
        <taxon>Candidatus Amulumruptor</taxon>
    </lineage>
</organism>
<reference evidence="12" key="2">
    <citation type="submission" date="2021-09" db="EMBL/GenBank/DDBJ databases">
        <authorList>
            <person name="Gilroy R."/>
        </authorList>
    </citation>
    <scope>NUCLEOTIDE SEQUENCE</scope>
    <source>
        <strain evidence="12">4100</strain>
    </source>
</reference>
<keyword evidence="7" id="KW-0479">Metal-binding</keyword>
<dbReference type="EMBL" id="DYXT01000046">
    <property type="protein sequence ID" value="HJE39817.1"/>
    <property type="molecule type" value="Genomic_DNA"/>
</dbReference>
<gene>
    <name evidence="12" type="ORF">K8V47_08695</name>
</gene>
<evidence type="ECO:0000256" key="3">
    <source>
        <dbReference type="ARBA" id="ARBA00022448"/>
    </source>
</evidence>
<name>A0A4Q0U9Q7_9BACT</name>
<keyword evidence="8" id="KW-0249">Electron transport</keyword>
<dbReference type="AlphaFoldDB" id="A0A4Q0U9Q7"/>
<keyword evidence="3" id="KW-0813">Transport</keyword>
<accession>A0A4Q0U9Q7</accession>
<evidence type="ECO:0000256" key="7">
    <source>
        <dbReference type="ARBA" id="ARBA00022723"/>
    </source>
</evidence>
<evidence type="ECO:0000313" key="13">
    <source>
        <dbReference type="Proteomes" id="UP000711407"/>
    </source>
</evidence>
<dbReference type="Proteomes" id="UP000711407">
    <property type="component" value="Unassembled WGS sequence"/>
</dbReference>
<dbReference type="GO" id="GO:0005886">
    <property type="term" value="C:plasma membrane"/>
    <property type="evidence" value="ECO:0007669"/>
    <property type="project" value="UniProtKB-SubCell"/>
</dbReference>
<evidence type="ECO:0000256" key="8">
    <source>
        <dbReference type="ARBA" id="ARBA00022982"/>
    </source>
</evidence>
<keyword evidence="6" id="KW-0812">Transmembrane</keyword>
<evidence type="ECO:0000256" key="10">
    <source>
        <dbReference type="ARBA" id="ARBA00023004"/>
    </source>
</evidence>
<dbReference type="PANTHER" id="PTHR43141:SF5">
    <property type="entry name" value="CYTOCHROME BD-I UBIQUINOL OXIDASE SUBUNIT 2"/>
    <property type="match status" value="1"/>
</dbReference>
<evidence type="ECO:0000256" key="5">
    <source>
        <dbReference type="ARBA" id="ARBA00022617"/>
    </source>
</evidence>
<evidence type="ECO:0000256" key="6">
    <source>
        <dbReference type="ARBA" id="ARBA00022692"/>
    </source>
</evidence>
<reference evidence="12" key="1">
    <citation type="journal article" date="2021" name="PeerJ">
        <title>Extensive microbial diversity within the chicken gut microbiome revealed by metagenomics and culture.</title>
        <authorList>
            <person name="Gilroy R."/>
            <person name="Ravi A."/>
            <person name="Getino M."/>
            <person name="Pursley I."/>
            <person name="Horton D.L."/>
            <person name="Alikhan N.F."/>
            <person name="Baker D."/>
            <person name="Gharbi K."/>
            <person name="Hall N."/>
            <person name="Watson M."/>
            <person name="Adriaenssens E.M."/>
            <person name="Foster-Nyarko E."/>
            <person name="Jarju S."/>
            <person name="Secka A."/>
            <person name="Antonio M."/>
            <person name="Oren A."/>
            <person name="Chaudhuri R.R."/>
            <person name="La Ragione R."/>
            <person name="Hildebrand F."/>
            <person name="Pallen M.J."/>
        </authorList>
    </citation>
    <scope>NUCLEOTIDE SEQUENCE</scope>
    <source>
        <strain evidence="12">4100</strain>
    </source>
</reference>
<protein>
    <submittedName>
        <fullName evidence="12">Cytochrome d ubiquinol oxidase subunit II</fullName>
    </submittedName>
</protein>
<comment type="caution">
    <text evidence="12">The sequence shown here is derived from an EMBL/GenBank/DDBJ whole genome shotgun (WGS) entry which is preliminary data.</text>
</comment>
<keyword evidence="9" id="KW-1133">Transmembrane helix</keyword>
<evidence type="ECO:0000256" key="1">
    <source>
        <dbReference type="ARBA" id="ARBA00004651"/>
    </source>
</evidence>
<dbReference type="GO" id="GO:0016682">
    <property type="term" value="F:oxidoreductase activity, acting on diphenols and related substances as donors, oxygen as acceptor"/>
    <property type="evidence" value="ECO:0007669"/>
    <property type="project" value="TreeGrafter"/>
</dbReference>
<dbReference type="Pfam" id="PF02322">
    <property type="entry name" value="Cyt_bd_oxida_II"/>
    <property type="match status" value="1"/>
</dbReference>
<keyword evidence="11" id="KW-0472">Membrane</keyword>
<sequence length="384" mass="42992">MDEYIFLQNYWWLLISILGAVLVFLLFVQGGQTLFMFCSNDTYRSLMINSLGQKWELSFTTLVVFGGAFFASFPLFYSTSFGGAYWLWMIILFSFIMQAVSYEYRSKPGNIFGTTTYDTFLFINGCVGCILLGVAVAMMFFGGEFEVTRSNLLDAPSPVISRWVSEGHGIEAIFNWHNLLLGFTVLFLARTQANLYFINNIRADDGGRFMAACKRGTLANGIIFVVFFLAFMGVLLTSASYRSGGSGNVVAIEPYKYLNNYISMWWVGVTLIIGVVMVLYGIGRGALDRTYRSGIWFSGIGTVLVVLTLFWVAGYNDTAYYPSLADATSSLTIRNSSSSLFTLKVMSWVSLIVPVVLGYIAYVWYSMNRKPVTPQSVKDDNESH</sequence>
<dbReference type="InterPro" id="IPR003317">
    <property type="entry name" value="Cyt-d_oxidase_su2"/>
</dbReference>
<keyword evidence="10" id="KW-0408">Iron</keyword>
<comment type="similarity">
    <text evidence="2">Belongs to the cytochrome ubiquinol oxidase subunit 2 family.</text>
</comment>
<evidence type="ECO:0000256" key="4">
    <source>
        <dbReference type="ARBA" id="ARBA00022475"/>
    </source>
</evidence>
<evidence type="ECO:0000256" key="11">
    <source>
        <dbReference type="ARBA" id="ARBA00023136"/>
    </source>
</evidence>
<dbReference type="GO" id="GO:0070069">
    <property type="term" value="C:cytochrome complex"/>
    <property type="evidence" value="ECO:0007669"/>
    <property type="project" value="TreeGrafter"/>
</dbReference>
<evidence type="ECO:0000256" key="2">
    <source>
        <dbReference type="ARBA" id="ARBA00007543"/>
    </source>
</evidence>
<evidence type="ECO:0000313" key="12">
    <source>
        <dbReference type="EMBL" id="HJE39817.1"/>
    </source>
</evidence>
<keyword evidence="4" id="KW-1003">Cell membrane</keyword>